<sequence length="80" mass="9623">MEFLMGLIKDWSTRVWVISEFNIAKKKNNLKYWFTQVGPGWSFWTYNAMEGDEKFTFFKFDFNNSSDKRPTQCTSNFIIL</sequence>
<feature type="non-terminal residue" evidence="1">
    <location>
        <position position="80"/>
    </location>
</feature>
<dbReference type="Proteomes" id="UP000193560">
    <property type="component" value="Unassembled WGS sequence"/>
</dbReference>
<gene>
    <name evidence="1" type="ORF">BCR42DRAFT_430396</name>
</gene>
<evidence type="ECO:0000313" key="1">
    <source>
        <dbReference type="EMBL" id="ORY98312.1"/>
    </source>
</evidence>
<protein>
    <submittedName>
        <fullName evidence="1">Uncharacterized protein</fullName>
    </submittedName>
</protein>
<reference evidence="1 2" key="1">
    <citation type="submission" date="2016-07" db="EMBL/GenBank/DDBJ databases">
        <title>Pervasive Adenine N6-methylation of Active Genes in Fungi.</title>
        <authorList>
            <consortium name="DOE Joint Genome Institute"/>
            <person name="Mondo S.J."/>
            <person name="Dannebaum R.O."/>
            <person name="Kuo R.C."/>
            <person name="Labutti K."/>
            <person name="Haridas S."/>
            <person name="Kuo A."/>
            <person name="Salamov A."/>
            <person name="Ahrendt S.R."/>
            <person name="Lipzen A."/>
            <person name="Sullivan W."/>
            <person name="Andreopoulos W.B."/>
            <person name="Clum A."/>
            <person name="Lindquist E."/>
            <person name="Daum C."/>
            <person name="Ramamoorthy G.K."/>
            <person name="Gryganskyi A."/>
            <person name="Culley D."/>
            <person name="Magnuson J.K."/>
            <person name="James T.Y."/>
            <person name="O'Malley M.A."/>
            <person name="Stajich J.E."/>
            <person name="Spatafora J.W."/>
            <person name="Visel A."/>
            <person name="Grigoriev I.V."/>
        </authorList>
    </citation>
    <scope>NUCLEOTIDE SEQUENCE [LARGE SCALE GENOMIC DNA]</scope>
    <source>
        <strain evidence="1 2">NRRL 1336</strain>
    </source>
</reference>
<dbReference type="OrthoDB" id="2301985at2759"/>
<comment type="caution">
    <text evidence="1">The sequence shown here is derived from an EMBL/GenBank/DDBJ whole genome shotgun (WGS) entry which is preliminary data.</text>
</comment>
<dbReference type="EMBL" id="MCGE01000065">
    <property type="protein sequence ID" value="ORY98312.1"/>
    <property type="molecule type" value="Genomic_DNA"/>
</dbReference>
<organism evidence="1 2">
    <name type="scientific">Absidia repens</name>
    <dbReference type="NCBI Taxonomy" id="90262"/>
    <lineage>
        <taxon>Eukaryota</taxon>
        <taxon>Fungi</taxon>
        <taxon>Fungi incertae sedis</taxon>
        <taxon>Mucoromycota</taxon>
        <taxon>Mucoromycotina</taxon>
        <taxon>Mucoromycetes</taxon>
        <taxon>Mucorales</taxon>
        <taxon>Cunninghamellaceae</taxon>
        <taxon>Absidia</taxon>
    </lineage>
</organism>
<dbReference type="AlphaFoldDB" id="A0A1X2HHA4"/>
<proteinExistence type="predicted"/>
<evidence type="ECO:0000313" key="2">
    <source>
        <dbReference type="Proteomes" id="UP000193560"/>
    </source>
</evidence>
<accession>A0A1X2HHA4</accession>
<keyword evidence="2" id="KW-1185">Reference proteome</keyword>
<name>A0A1X2HHA4_9FUNG</name>